<feature type="transmembrane region" description="Helical" evidence="1">
    <location>
        <begin position="127"/>
        <end position="149"/>
    </location>
</feature>
<sequence length="151" mass="16475">EYSRILAAQLNPGGSQQMQDFGTSHMPTDDPDGELAAHYQQLEDGEAEGYRAPMRTGYVDRLIPEGGPSDIDNRPHRTFQSDMERLWLMLQVASAHRGAEEASAREPMVLAAQEDSQPEVFTRFDALLRYAVPIAGLVCLAGLGGLMAIGS</sequence>
<keyword evidence="1" id="KW-0472">Membrane</keyword>
<dbReference type="EMBL" id="CAJNNV010029277">
    <property type="protein sequence ID" value="CAE8627838.1"/>
    <property type="molecule type" value="Genomic_DNA"/>
</dbReference>
<gene>
    <name evidence="2" type="ORF">PGLA1383_LOCUS44555</name>
</gene>
<protein>
    <submittedName>
        <fullName evidence="2">Uncharacterized protein</fullName>
    </submittedName>
</protein>
<keyword evidence="3" id="KW-1185">Reference proteome</keyword>
<keyword evidence="1" id="KW-0812">Transmembrane</keyword>
<feature type="non-terminal residue" evidence="2">
    <location>
        <position position="151"/>
    </location>
</feature>
<proteinExistence type="predicted"/>
<evidence type="ECO:0000256" key="1">
    <source>
        <dbReference type="SAM" id="Phobius"/>
    </source>
</evidence>
<keyword evidence="1" id="KW-1133">Transmembrane helix</keyword>
<dbReference type="Proteomes" id="UP000654075">
    <property type="component" value="Unassembled WGS sequence"/>
</dbReference>
<accession>A0A813GLC3</accession>
<dbReference type="AlphaFoldDB" id="A0A813GLC3"/>
<name>A0A813GLC3_POLGL</name>
<comment type="caution">
    <text evidence="2">The sequence shown here is derived from an EMBL/GenBank/DDBJ whole genome shotgun (WGS) entry which is preliminary data.</text>
</comment>
<evidence type="ECO:0000313" key="3">
    <source>
        <dbReference type="Proteomes" id="UP000654075"/>
    </source>
</evidence>
<organism evidence="2 3">
    <name type="scientific">Polarella glacialis</name>
    <name type="common">Dinoflagellate</name>
    <dbReference type="NCBI Taxonomy" id="89957"/>
    <lineage>
        <taxon>Eukaryota</taxon>
        <taxon>Sar</taxon>
        <taxon>Alveolata</taxon>
        <taxon>Dinophyceae</taxon>
        <taxon>Suessiales</taxon>
        <taxon>Suessiaceae</taxon>
        <taxon>Polarella</taxon>
    </lineage>
</organism>
<reference evidence="2" key="1">
    <citation type="submission" date="2021-02" db="EMBL/GenBank/DDBJ databases">
        <authorList>
            <person name="Dougan E. K."/>
            <person name="Rhodes N."/>
            <person name="Thang M."/>
            <person name="Chan C."/>
        </authorList>
    </citation>
    <scope>NUCLEOTIDE SEQUENCE</scope>
</reference>
<dbReference type="OrthoDB" id="434065at2759"/>
<evidence type="ECO:0000313" key="2">
    <source>
        <dbReference type="EMBL" id="CAE8627838.1"/>
    </source>
</evidence>